<keyword evidence="6" id="KW-0805">Transcription regulation</keyword>
<gene>
    <name evidence="15" type="ORF">WR25_02589</name>
</gene>
<evidence type="ECO:0000256" key="7">
    <source>
        <dbReference type="ARBA" id="ARBA00023125"/>
    </source>
</evidence>
<dbReference type="InterPro" id="IPR036638">
    <property type="entry name" value="HLH_DNA-bd_sf"/>
</dbReference>
<evidence type="ECO:0000256" key="3">
    <source>
        <dbReference type="ARBA" id="ARBA00022692"/>
    </source>
</evidence>
<feature type="compositionally biased region" description="Polar residues" evidence="12">
    <location>
        <begin position="38"/>
        <end position="67"/>
    </location>
</feature>
<dbReference type="PANTHER" id="PTHR46062:SF1">
    <property type="entry name" value="LP12374P"/>
    <property type="match status" value="1"/>
</dbReference>
<proteinExistence type="predicted"/>
<dbReference type="STRING" id="2018661.A0A2A2LAG3"/>
<evidence type="ECO:0000256" key="11">
    <source>
        <dbReference type="SAM" id="Coils"/>
    </source>
</evidence>
<sequence>MSDPFLSLETNLDDISDFLQFNSDDQYDLESAWLGGVPTTSNQAQPFQTPNSQMQGNPSLSMTNGNPATGGGYQRRPNQHSPPQDYYDPNGLREVSALGSLLQNSPQLDDPYNNIRFSPPNLETQQYSGPASMLPQLASTSMPVYEHEYKPSALIQHLRAPAMQPLSGMMSPPLVHNHAGMSFKQDPANQPIYDSPEARDAIAIGSIVQQPGDIEYHHHHRQQVSPCPTYGKTLYQQQQQPIDVTPTHHPGPSTSKQSSTKEDLLRLLVNMSPSELEKLKNRRESAAKEKASTSAATGSGSVATAIAVQPKPSAVAMRMTRVPRAEAVLQQKSDEEPDGNEDLEDEDEEDMQEAAQDTSSAPSTTKRGPRGERRTAHNLIEKKYRCSINDRIQHLKLLLAGDEAKMSKSATLRLAIDHIAEIEAENSKLKEEVVNLRALLEYHQIEVTPNSPSLASPLANCHLSSPRVQSPDRNPSIAVKMEPGTRPAKRPRSGTMDHSRVTMFALMFAVMIWNPLSLISIGGTNAASSTMEKIPSHGRVLGENEIIFESYDSNDEWWNQSVIKPCFIWSINLFVACCVLIRLLVYGEPVQDFKSSSWTNFVVTRERAKKEVVQGNLREAQRQYVECLQILERPLPSSSLDLGLSLVWQIIRHTLNSLWVGRWFARMRRDSLKTVNVVCKSHAHTALLYHNMHQLHLLGYDTSEHRDRDVQPNGLYLALSAVNLAESAGVSNDGLTSAIMVQIYVGAALRCRLCLPSYLARMCSSYFYRRARRHFRRAPENTVSALHWIFHPAAKRFLKDPATLSRILTAKQPMKLDPFAVEDQTTALGRLRGAFKIDLLTLLVRELSGEDTEIDVVDVCHLLVTMCTKNTADVTNDKSDTAKYMTSSSIEVGDAACTWWTHLLACAIYWRMDSSVKARKHYSIIRQCPPQLLQDPLALSVGHALCSRKVCLDDRNTVNFEKFVYLHARKALETLRLFTSRNAPHEVQFIQDGIRRMAYEWVMCSILDAWRVSLNPSVAYWTQPHNTNPLAFNVLYQEACNHYTLIHGHSSGNRLAVYQLTSRMLNGANPLETFAGVRRVKKARMEAVSGRSQMDRTQQPDAFHLHVLDKLHTRLGEKLIDL</sequence>
<protein>
    <recommendedName>
        <fullName evidence="14">BHLH domain-containing protein</fullName>
    </recommendedName>
</protein>
<evidence type="ECO:0000313" key="16">
    <source>
        <dbReference type="Proteomes" id="UP000218231"/>
    </source>
</evidence>
<dbReference type="Pfam" id="PF00010">
    <property type="entry name" value="HLH"/>
    <property type="match status" value="1"/>
</dbReference>
<dbReference type="PANTHER" id="PTHR46062">
    <property type="entry name" value="STEROL REGULATORY ELEMENT-BINDING PROTEIN"/>
    <property type="match status" value="1"/>
</dbReference>
<evidence type="ECO:0000256" key="5">
    <source>
        <dbReference type="ARBA" id="ARBA00022989"/>
    </source>
</evidence>
<keyword evidence="7" id="KW-0238">DNA-binding</keyword>
<feature type="compositionally biased region" description="Basic and acidic residues" evidence="12">
    <location>
        <begin position="275"/>
        <end position="291"/>
    </location>
</feature>
<dbReference type="CDD" id="cd11394">
    <property type="entry name" value="bHLHzip_SREBP"/>
    <property type="match status" value="1"/>
</dbReference>
<accession>A0A2A2LAG3</accession>
<keyword evidence="9" id="KW-0804">Transcription</keyword>
<dbReference type="AlphaFoldDB" id="A0A2A2LAG3"/>
<evidence type="ECO:0000256" key="8">
    <source>
        <dbReference type="ARBA" id="ARBA00023136"/>
    </source>
</evidence>
<dbReference type="GO" id="GO:0046983">
    <property type="term" value="F:protein dimerization activity"/>
    <property type="evidence" value="ECO:0007669"/>
    <property type="project" value="InterPro"/>
</dbReference>
<feature type="transmembrane region" description="Helical" evidence="13">
    <location>
        <begin position="567"/>
        <end position="585"/>
    </location>
</feature>
<feature type="coiled-coil region" evidence="11">
    <location>
        <begin position="412"/>
        <end position="446"/>
    </location>
</feature>
<feature type="region of interest" description="Disordered" evidence="12">
    <location>
        <begin position="32"/>
        <end position="91"/>
    </location>
</feature>
<dbReference type="SUPFAM" id="SSF47459">
    <property type="entry name" value="HLH, helix-loop-helix DNA-binding domain"/>
    <property type="match status" value="1"/>
</dbReference>
<evidence type="ECO:0000313" key="15">
    <source>
        <dbReference type="EMBL" id="PAV83055.1"/>
    </source>
</evidence>
<keyword evidence="8 13" id="KW-0472">Membrane</keyword>
<keyword evidence="5 13" id="KW-1133">Transmembrane helix</keyword>
<reference evidence="15 16" key="1">
    <citation type="journal article" date="2017" name="Curr. Biol.">
        <title>Genome architecture and evolution of a unichromosomal asexual nematode.</title>
        <authorList>
            <person name="Fradin H."/>
            <person name="Zegar C."/>
            <person name="Gutwein M."/>
            <person name="Lucas J."/>
            <person name="Kovtun M."/>
            <person name="Corcoran D."/>
            <person name="Baugh L.R."/>
            <person name="Kiontke K."/>
            <person name="Gunsalus K."/>
            <person name="Fitch D.H."/>
            <person name="Piano F."/>
        </authorList>
    </citation>
    <scope>NUCLEOTIDE SEQUENCE [LARGE SCALE GENOMIC DNA]</scope>
    <source>
        <strain evidence="15">PF1309</strain>
    </source>
</reference>
<keyword evidence="4" id="KW-0256">Endoplasmic reticulum</keyword>
<feature type="compositionally biased region" description="Acidic residues" evidence="12">
    <location>
        <begin position="335"/>
        <end position="352"/>
    </location>
</feature>
<keyword evidence="11" id="KW-0175">Coiled coil</keyword>
<evidence type="ECO:0000256" key="12">
    <source>
        <dbReference type="SAM" id="MobiDB-lite"/>
    </source>
</evidence>
<keyword evidence="10" id="KW-0539">Nucleus</keyword>
<evidence type="ECO:0000256" key="13">
    <source>
        <dbReference type="SAM" id="Phobius"/>
    </source>
</evidence>
<dbReference type="GO" id="GO:0000978">
    <property type="term" value="F:RNA polymerase II cis-regulatory region sequence-specific DNA binding"/>
    <property type="evidence" value="ECO:0007669"/>
    <property type="project" value="TreeGrafter"/>
</dbReference>
<feature type="domain" description="BHLH" evidence="14">
    <location>
        <begin position="372"/>
        <end position="422"/>
    </location>
</feature>
<feature type="region of interest" description="Disordered" evidence="12">
    <location>
        <begin position="236"/>
        <end position="299"/>
    </location>
</feature>
<feature type="compositionally biased region" description="Polar residues" evidence="12">
    <location>
        <begin position="355"/>
        <end position="366"/>
    </location>
</feature>
<dbReference type="PROSITE" id="PS50888">
    <property type="entry name" value="BHLH"/>
    <property type="match status" value="1"/>
</dbReference>
<comment type="caution">
    <text evidence="15">The sequence shown here is derived from an EMBL/GenBank/DDBJ whole genome shotgun (WGS) entry which is preliminary data.</text>
</comment>
<evidence type="ECO:0000256" key="10">
    <source>
        <dbReference type="ARBA" id="ARBA00023242"/>
    </source>
</evidence>
<dbReference type="OrthoDB" id="2133190at2759"/>
<dbReference type="SMART" id="SM00353">
    <property type="entry name" value="HLH"/>
    <property type="match status" value="1"/>
</dbReference>
<evidence type="ECO:0000256" key="1">
    <source>
        <dbReference type="ARBA" id="ARBA00004123"/>
    </source>
</evidence>
<evidence type="ECO:0000256" key="6">
    <source>
        <dbReference type="ARBA" id="ARBA00023015"/>
    </source>
</evidence>
<dbReference type="GO" id="GO:0000981">
    <property type="term" value="F:DNA-binding transcription factor activity, RNA polymerase II-specific"/>
    <property type="evidence" value="ECO:0007669"/>
    <property type="project" value="TreeGrafter"/>
</dbReference>
<dbReference type="GO" id="GO:0005634">
    <property type="term" value="C:nucleus"/>
    <property type="evidence" value="ECO:0007669"/>
    <property type="project" value="UniProtKB-SubCell"/>
</dbReference>
<keyword evidence="3 13" id="KW-0812">Transmembrane</keyword>
<feature type="transmembrane region" description="Helical" evidence="13">
    <location>
        <begin position="501"/>
        <end position="521"/>
    </location>
</feature>
<dbReference type="Gene3D" id="4.10.280.10">
    <property type="entry name" value="Helix-loop-helix DNA-binding domain"/>
    <property type="match status" value="1"/>
</dbReference>
<evidence type="ECO:0000259" key="14">
    <source>
        <dbReference type="PROSITE" id="PS50888"/>
    </source>
</evidence>
<dbReference type="InterPro" id="IPR011598">
    <property type="entry name" value="bHLH_dom"/>
</dbReference>
<name>A0A2A2LAG3_9BILA</name>
<dbReference type="EMBL" id="LIAE01006998">
    <property type="protein sequence ID" value="PAV83055.1"/>
    <property type="molecule type" value="Genomic_DNA"/>
</dbReference>
<feature type="compositionally biased region" description="Polar residues" evidence="12">
    <location>
        <begin position="464"/>
        <end position="473"/>
    </location>
</feature>
<keyword evidence="16" id="KW-1185">Reference proteome</keyword>
<comment type="subcellular location">
    <subcellularLocation>
        <location evidence="2">Endoplasmic reticulum membrane</location>
        <topology evidence="2">Multi-pass membrane protein</topology>
    </subcellularLocation>
    <subcellularLocation>
        <location evidence="1">Nucleus</location>
    </subcellularLocation>
</comment>
<dbReference type="Proteomes" id="UP000218231">
    <property type="component" value="Unassembled WGS sequence"/>
</dbReference>
<evidence type="ECO:0000256" key="2">
    <source>
        <dbReference type="ARBA" id="ARBA00004477"/>
    </source>
</evidence>
<evidence type="ECO:0000256" key="9">
    <source>
        <dbReference type="ARBA" id="ARBA00023163"/>
    </source>
</evidence>
<feature type="region of interest" description="Disordered" evidence="12">
    <location>
        <begin position="326"/>
        <end position="377"/>
    </location>
</feature>
<dbReference type="GO" id="GO:0005789">
    <property type="term" value="C:endoplasmic reticulum membrane"/>
    <property type="evidence" value="ECO:0007669"/>
    <property type="project" value="UniProtKB-SubCell"/>
</dbReference>
<organism evidence="15 16">
    <name type="scientific">Diploscapter pachys</name>
    <dbReference type="NCBI Taxonomy" id="2018661"/>
    <lineage>
        <taxon>Eukaryota</taxon>
        <taxon>Metazoa</taxon>
        <taxon>Ecdysozoa</taxon>
        <taxon>Nematoda</taxon>
        <taxon>Chromadorea</taxon>
        <taxon>Rhabditida</taxon>
        <taxon>Rhabditina</taxon>
        <taxon>Rhabditomorpha</taxon>
        <taxon>Rhabditoidea</taxon>
        <taxon>Rhabditidae</taxon>
        <taxon>Diploscapter</taxon>
    </lineage>
</organism>
<evidence type="ECO:0000256" key="4">
    <source>
        <dbReference type="ARBA" id="ARBA00022824"/>
    </source>
</evidence>
<feature type="region of interest" description="Disordered" evidence="12">
    <location>
        <begin position="464"/>
        <end position="495"/>
    </location>
</feature>